<evidence type="ECO:0000256" key="7">
    <source>
        <dbReference type="SAM" id="Phobius"/>
    </source>
</evidence>
<evidence type="ECO:0000259" key="9">
    <source>
        <dbReference type="SMART" id="SM00848"/>
    </source>
</evidence>
<dbReference type="InterPro" id="IPR013201">
    <property type="entry name" value="Prot_inhib_I29"/>
</dbReference>
<evidence type="ECO:0000256" key="5">
    <source>
        <dbReference type="ARBA" id="ARBA00023145"/>
    </source>
</evidence>
<dbReference type="InterPro" id="IPR000668">
    <property type="entry name" value="Peptidase_C1A_C"/>
</dbReference>
<feature type="domain" description="Cathepsin propeptide inhibitor" evidence="9">
    <location>
        <begin position="76"/>
        <end position="133"/>
    </location>
</feature>
<evidence type="ECO:0000256" key="4">
    <source>
        <dbReference type="ARBA" id="ARBA00022807"/>
    </source>
</evidence>
<gene>
    <name evidence="10" type="ORF">L596_013376</name>
</gene>
<keyword evidence="7" id="KW-1133">Transmembrane helix</keyword>
<keyword evidence="7" id="KW-0472">Membrane</keyword>
<protein>
    <submittedName>
        <fullName evidence="10">Uncharacterized protein</fullName>
    </submittedName>
</protein>
<dbReference type="PROSITE" id="PS00139">
    <property type="entry name" value="THIOL_PROTEASE_CYS"/>
    <property type="match status" value="1"/>
</dbReference>
<proteinExistence type="inferred from homology"/>
<comment type="similarity">
    <text evidence="1">Belongs to the peptidase C1 family.</text>
</comment>
<evidence type="ECO:0000256" key="3">
    <source>
        <dbReference type="ARBA" id="ARBA00022801"/>
    </source>
</evidence>
<evidence type="ECO:0000256" key="1">
    <source>
        <dbReference type="ARBA" id="ARBA00008455"/>
    </source>
</evidence>
<organism evidence="10 11">
    <name type="scientific">Steinernema carpocapsae</name>
    <name type="common">Entomopathogenic nematode</name>
    <dbReference type="NCBI Taxonomy" id="34508"/>
    <lineage>
        <taxon>Eukaryota</taxon>
        <taxon>Metazoa</taxon>
        <taxon>Ecdysozoa</taxon>
        <taxon>Nematoda</taxon>
        <taxon>Chromadorea</taxon>
        <taxon>Rhabditida</taxon>
        <taxon>Tylenchina</taxon>
        <taxon>Panagrolaimomorpha</taxon>
        <taxon>Strongyloidoidea</taxon>
        <taxon>Steinernematidae</taxon>
        <taxon>Steinernema</taxon>
    </lineage>
</organism>
<dbReference type="SMART" id="SM00848">
    <property type="entry name" value="Inhibitor_I29"/>
    <property type="match status" value="1"/>
</dbReference>
<evidence type="ECO:0000313" key="11">
    <source>
        <dbReference type="Proteomes" id="UP000298663"/>
    </source>
</evidence>
<dbReference type="CDD" id="cd02248">
    <property type="entry name" value="Peptidase_C1A"/>
    <property type="match status" value="1"/>
</dbReference>
<dbReference type="EMBL" id="AZBU02000003">
    <property type="protein sequence ID" value="TKR89240.1"/>
    <property type="molecule type" value="Genomic_DNA"/>
</dbReference>
<comment type="caution">
    <text evidence="10">The sequence shown here is derived from an EMBL/GenBank/DDBJ whole genome shotgun (WGS) entry which is preliminary data.</text>
</comment>
<keyword evidence="7" id="KW-0812">Transmembrane</keyword>
<evidence type="ECO:0000313" key="10">
    <source>
        <dbReference type="EMBL" id="TKR89240.1"/>
    </source>
</evidence>
<keyword evidence="5" id="KW-0865">Zymogen</keyword>
<accession>A0A4U5P0G2</accession>
<dbReference type="Pfam" id="PF00112">
    <property type="entry name" value="Peptidase_C1"/>
    <property type="match status" value="1"/>
</dbReference>
<keyword evidence="11" id="KW-1185">Reference proteome</keyword>
<dbReference type="GO" id="GO:0008234">
    <property type="term" value="F:cysteine-type peptidase activity"/>
    <property type="evidence" value="ECO:0007669"/>
    <property type="project" value="UniProtKB-KW"/>
</dbReference>
<evidence type="ECO:0000259" key="8">
    <source>
        <dbReference type="SMART" id="SM00645"/>
    </source>
</evidence>
<dbReference type="GO" id="GO:0006508">
    <property type="term" value="P:proteolysis"/>
    <property type="evidence" value="ECO:0007669"/>
    <property type="project" value="UniProtKB-KW"/>
</dbReference>
<keyword evidence="4" id="KW-0788">Thiol protease</keyword>
<dbReference type="InterPro" id="IPR025660">
    <property type="entry name" value="Pept_his_AS"/>
</dbReference>
<dbReference type="AlphaFoldDB" id="A0A4U5P0G2"/>
<dbReference type="InterPro" id="IPR038765">
    <property type="entry name" value="Papain-like_cys_pep_sf"/>
</dbReference>
<feature type="transmembrane region" description="Helical" evidence="7">
    <location>
        <begin position="42"/>
        <end position="64"/>
    </location>
</feature>
<sequence length="367" mass="41412">MPALPIESDVHLGSLIRNALPTVSFPHTQIPLKCRRQFRVSIFALSTMLFSSVVLLSLPVVFGLCMDAPDETVSQWQSFVSQHDKVYESAEEETRRFEIFRHNLDKIRQLNDEHGGVTTFGINKFSDMSEEEFSRMFFEEAHNKDEESYSLYPDIEALPEPPASKDWSKIVNLNVKNQNSCGDCYIFSVLGAIEAHKMIQNPGRKYDLSEQEVLDCGKQFDCVGGSRSVVYGFVQDNGVTVAAAYQPYSARKNRFCMVRRNTPMVRIQNFRTLPKGDENVLRKVVGNAGPVSVGIYASTQFQHYHSGVINVSNCPKTTNHAVLAVGYGVDKKTGTKYWKIKNSYGKKWGEEGYFRIARDAGNMLIMA</sequence>
<dbReference type="PROSITE" id="PS00639">
    <property type="entry name" value="THIOL_PROTEASE_HIS"/>
    <property type="match status" value="1"/>
</dbReference>
<dbReference type="OrthoDB" id="5843526at2759"/>
<dbReference type="Pfam" id="PF08246">
    <property type="entry name" value="Inhibitor_I29"/>
    <property type="match status" value="1"/>
</dbReference>
<dbReference type="InterPro" id="IPR039417">
    <property type="entry name" value="Peptidase_C1A_papain-like"/>
</dbReference>
<dbReference type="SUPFAM" id="SSF54001">
    <property type="entry name" value="Cysteine proteinases"/>
    <property type="match status" value="1"/>
</dbReference>
<dbReference type="SMART" id="SM00645">
    <property type="entry name" value="Pept_C1"/>
    <property type="match status" value="1"/>
</dbReference>
<dbReference type="Proteomes" id="UP000298663">
    <property type="component" value="Unassembled WGS sequence"/>
</dbReference>
<dbReference type="STRING" id="34508.A0A4U5P0G2"/>
<name>A0A4U5P0G2_STECR</name>
<reference evidence="10 11" key="1">
    <citation type="journal article" date="2015" name="Genome Biol.">
        <title>Comparative genomics of Steinernema reveals deeply conserved gene regulatory networks.</title>
        <authorList>
            <person name="Dillman A.R."/>
            <person name="Macchietto M."/>
            <person name="Porter C.F."/>
            <person name="Rogers A."/>
            <person name="Williams B."/>
            <person name="Antoshechkin I."/>
            <person name="Lee M.M."/>
            <person name="Goodwin Z."/>
            <person name="Lu X."/>
            <person name="Lewis E.E."/>
            <person name="Goodrich-Blair H."/>
            <person name="Stock S.P."/>
            <person name="Adams B.J."/>
            <person name="Sternberg P.W."/>
            <person name="Mortazavi A."/>
        </authorList>
    </citation>
    <scope>NUCLEOTIDE SEQUENCE [LARGE SCALE GENOMIC DNA]</scope>
    <source>
        <strain evidence="10 11">ALL</strain>
    </source>
</reference>
<reference evidence="10 11" key="2">
    <citation type="journal article" date="2019" name="G3 (Bethesda)">
        <title>Hybrid Assembly of the Genome of the Entomopathogenic Nematode Steinernema carpocapsae Identifies the X-Chromosome.</title>
        <authorList>
            <person name="Serra L."/>
            <person name="Macchietto M."/>
            <person name="Macias-Munoz A."/>
            <person name="McGill C.J."/>
            <person name="Rodriguez I.M."/>
            <person name="Rodriguez B."/>
            <person name="Murad R."/>
            <person name="Mortazavi A."/>
        </authorList>
    </citation>
    <scope>NUCLEOTIDE SEQUENCE [LARGE SCALE GENOMIC DNA]</scope>
    <source>
        <strain evidence="10 11">ALL</strain>
    </source>
</reference>
<dbReference type="PRINTS" id="PR00705">
    <property type="entry name" value="PAPAIN"/>
</dbReference>
<dbReference type="PANTHER" id="PTHR12411">
    <property type="entry name" value="CYSTEINE PROTEASE FAMILY C1-RELATED"/>
    <property type="match status" value="1"/>
</dbReference>
<feature type="domain" description="Peptidase C1A papain C-terminal" evidence="8">
    <location>
        <begin position="161"/>
        <end position="366"/>
    </location>
</feature>
<keyword evidence="3" id="KW-0378">Hydrolase</keyword>
<evidence type="ECO:0000256" key="2">
    <source>
        <dbReference type="ARBA" id="ARBA00022670"/>
    </source>
</evidence>
<dbReference type="InterPro" id="IPR000169">
    <property type="entry name" value="Pept_cys_AS"/>
</dbReference>
<keyword evidence="2" id="KW-0645">Protease</keyword>
<keyword evidence="6" id="KW-1015">Disulfide bond</keyword>
<dbReference type="InterPro" id="IPR013128">
    <property type="entry name" value="Peptidase_C1A"/>
</dbReference>
<evidence type="ECO:0000256" key="6">
    <source>
        <dbReference type="ARBA" id="ARBA00023157"/>
    </source>
</evidence>
<dbReference type="Gene3D" id="3.90.70.10">
    <property type="entry name" value="Cysteine proteinases"/>
    <property type="match status" value="1"/>
</dbReference>